<dbReference type="AlphaFoldDB" id="A0A448XB73"/>
<protein>
    <submittedName>
        <fullName evidence="1">Uncharacterized protein</fullName>
    </submittedName>
</protein>
<comment type="caution">
    <text evidence="1">The sequence shown here is derived from an EMBL/GenBank/DDBJ whole genome shotgun (WGS) entry which is preliminary data.</text>
</comment>
<evidence type="ECO:0000313" key="2">
    <source>
        <dbReference type="Proteomes" id="UP000784294"/>
    </source>
</evidence>
<evidence type="ECO:0000313" key="1">
    <source>
        <dbReference type="EMBL" id="VEL32747.1"/>
    </source>
</evidence>
<sequence length="120" mass="13507">MKDCHLPESSGLSQSHVEGFKEPLKRIGGPLAAWPGRLFTRRKSDQRQYLAENETDPSIRKTVETIELSSSGLKMAFGEAKGKKSEMKASDKVEEVIFSKEKSIPNGAWPYSQLINYEYV</sequence>
<organism evidence="1 2">
    <name type="scientific">Protopolystoma xenopodis</name>
    <dbReference type="NCBI Taxonomy" id="117903"/>
    <lineage>
        <taxon>Eukaryota</taxon>
        <taxon>Metazoa</taxon>
        <taxon>Spiralia</taxon>
        <taxon>Lophotrochozoa</taxon>
        <taxon>Platyhelminthes</taxon>
        <taxon>Monogenea</taxon>
        <taxon>Polyopisthocotylea</taxon>
        <taxon>Polystomatidea</taxon>
        <taxon>Polystomatidae</taxon>
        <taxon>Protopolystoma</taxon>
    </lineage>
</organism>
<keyword evidence="2" id="KW-1185">Reference proteome</keyword>
<dbReference type="Proteomes" id="UP000784294">
    <property type="component" value="Unassembled WGS sequence"/>
</dbReference>
<name>A0A448XB73_9PLAT</name>
<proteinExistence type="predicted"/>
<dbReference type="EMBL" id="CAAALY010244592">
    <property type="protein sequence ID" value="VEL32747.1"/>
    <property type="molecule type" value="Genomic_DNA"/>
</dbReference>
<accession>A0A448XB73</accession>
<reference evidence="1" key="1">
    <citation type="submission" date="2018-11" db="EMBL/GenBank/DDBJ databases">
        <authorList>
            <consortium name="Pathogen Informatics"/>
        </authorList>
    </citation>
    <scope>NUCLEOTIDE SEQUENCE</scope>
</reference>
<gene>
    <name evidence="1" type="ORF">PXEA_LOCUS26187</name>
</gene>